<dbReference type="Proteomes" id="UP000318681">
    <property type="component" value="Unassembled WGS sequence"/>
</dbReference>
<organism evidence="2 3">
    <name type="scientific">Alterirhizorhabdus solaris</name>
    <dbReference type="NCBI Taxonomy" id="2529389"/>
    <lineage>
        <taxon>Bacteria</taxon>
        <taxon>Pseudomonadati</taxon>
        <taxon>Pseudomonadota</taxon>
        <taxon>Alphaproteobacteria</taxon>
        <taxon>Sphingomonadales</taxon>
        <taxon>Rhizorhabdaceae</taxon>
        <taxon>Alterirhizorhabdus</taxon>
    </lineage>
</organism>
<proteinExistence type="predicted"/>
<sequence>MTETEFIDYVNGVCAAVLGEVCNDAARDLIDRLCKAQLARMHASGDLCERRLAVLSLIVDDILRWEMATRTNAAGKPGAARAFSHGDSMERGTCPISRRTTAPIST</sequence>
<accession>A0A558RAB8</accession>
<evidence type="ECO:0000313" key="3">
    <source>
        <dbReference type="Proteomes" id="UP000318681"/>
    </source>
</evidence>
<evidence type="ECO:0000256" key="1">
    <source>
        <dbReference type="SAM" id="MobiDB-lite"/>
    </source>
</evidence>
<reference evidence="2 3" key="1">
    <citation type="submission" date="2019-07" db="EMBL/GenBank/DDBJ databases">
        <title>Sphingomonas solaris sp. nov., isolated from a solar panel from Boston, Massachusetts.</title>
        <authorList>
            <person name="Tanner K."/>
            <person name="Pascual J."/>
            <person name="Mancuso C."/>
            <person name="Pereto J."/>
            <person name="Khalil A."/>
            <person name="Vilanova C."/>
        </authorList>
    </citation>
    <scope>NUCLEOTIDE SEQUENCE [LARGE SCALE GENOMIC DNA]</scope>
    <source>
        <strain evidence="2 3">R4DWN</strain>
    </source>
</reference>
<dbReference type="EMBL" id="VNIM01000011">
    <property type="protein sequence ID" value="TVV76325.1"/>
    <property type="molecule type" value="Genomic_DNA"/>
</dbReference>
<feature type="region of interest" description="Disordered" evidence="1">
    <location>
        <begin position="76"/>
        <end position="106"/>
    </location>
</feature>
<keyword evidence="3" id="KW-1185">Reference proteome</keyword>
<name>A0A558RAB8_9SPHN</name>
<evidence type="ECO:0000313" key="2">
    <source>
        <dbReference type="EMBL" id="TVV76325.1"/>
    </source>
</evidence>
<dbReference type="RefSeq" id="WP_145148614.1">
    <property type="nucleotide sequence ID" value="NZ_VNIM01000011.1"/>
</dbReference>
<gene>
    <name evidence="2" type="ORF">FOY91_04630</name>
</gene>
<protein>
    <submittedName>
        <fullName evidence="2">Uncharacterized protein</fullName>
    </submittedName>
</protein>
<dbReference type="AlphaFoldDB" id="A0A558RAB8"/>
<comment type="caution">
    <text evidence="2">The sequence shown here is derived from an EMBL/GenBank/DDBJ whole genome shotgun (WGS) entry which is preliminary data.</text>
</comment>